<dbReference type="EMBL" id="RPFW01000008">
    <property type="protein sequence ID" value="TVZ00920.1"/>
    <property type="molecule type" value="Genomic_DNA"/>
</dbReference>
<dbReference type="PROSITE" id="PS00715">
    <property type="entry name" value="SIGMA70_1"/>
    <property type="match status" value="1"/>
</dbReference>
<dbReference type="InterPro" id="IPR007624">
    <property type="entry name" value="RNA_pol_sigma70_r3"/>
</dbReference>
<dbReference type="Pfam" id="PF04545">
    <property type="entry name" value="Sigma70_r4"/>
    <property type="match status" value="1"/>
</dbReference>
<reference evidence="7 8" key="1">
    <citation type="submission" date="2018-11" db="EMBL/GenBank/DDBJ databases">
        <title>Trebonia kvetii gen.nov., sp.nov., a novel acidophilic actinobacterium, and proposal of the new actinobacterial family Treboniaceae fam. nov.</title>
        <authorList>
            <person name="Rapoport D."/>
            <person name="Sagova-Mareckova M."/>
            <person name="Sedlacek I."/>
            <person name="Provaznik J."/>
            <person name="Kralova S."/>
            <person name="Pavlinic D."/>
            <person name="Benes V."/>
            <person name="Kopecky J."/>
        </authorList>
    </citation>
    <scope>NUCLEOTIDE SEQUENCE [LARGE SCALE GENOMIC DNA]</scope>
    <source>
        <strain evidence="7 8">15Tr583</strain>
    </source>
</reference>
<name>A0A6P2BPN9_9ACTN</name>
<evidence type="ECO:0000313" key="8">
    <source>
        <dbReference type="Proteomes" id="UP000460272"/>
    </source>
</evidence>
<gene>
    <name evidence="7" type="ORF">EAS64_35640</name>
</gene>
<dbReference type="Pfam" id="PF04542">
    <property type="entry name" value="Sigma70_r2"/>
    <property type="match status" value="1"/>
</dbReference>
<feature type="domain" description="RNA polymerase sigma-70" evidence="6">
    <location>
        <begin position="96"/>
        <end position="109"/>
    </location>
</feature>
<evidence type="ECO:0000259" key="6">
    <source>
        <dbReference type="PROSITE" id="PS00715"/>
    </source>
</evidence>
<dbReference type="Pfam" id="PF04539">
    <property type="entry name" value="Sigma70_r3"/>
    <property type="match status" value="1"/>
</dbReference>
<comment type="caution">
    <text evidence="7">The sequence shown here is derived from an EMBL/GenBank/DDBJ whole genome shotgun (WGS) entry which is preliminary data.</text>
</comment>
<dbReference type="PANTHER" id="PTHR30385">
    <property type="entry name" value="SIGMA FACTOR F FLAGELLAR"/>
    <property type="match status" value="1"/>
</dbReference>
<dbReference type="Gene3D" id="1.20.140.160">
    <property type="match status" value="1"/>
</dbReference>
<dbReference type="InterPro" id="IPR000943">
    <property type="entry name" value="RNA_pol_sigma70"/>
</dbReference>
<keyword evidence="1" id="KW-0805">Transcription regulation</keyword>
<dbReference type="CDD" id="cd06171">
    <property type="entry name" value="Sigma70_r4"/>
    <property type="match status" value="1"/>
</dbReference>
<evidence type="ECO:0000256" key="2">
    <source>
        <dbReference type="ARBA" id="ARBA00023082"/>
    </source>
</evidence>
<keyword evidence="8" id="KW-1185">Reference proteome</keyword>
<dbReference type="SUPFAM" id="SSF88946">
    <property type="entry name" value="Sigma2 domain of RNA polymerase sigma factors"/>
    <property type="match status" value="1"/>
</dbReference>
<dbReference type="PANTHER" id="PTHR30385:SF4">
    <property type="entry name" value="RNA POLYMERASE SIGMA-E FACTOR"/>
    <property type="match status" value="1"/>
</dbReference>
<dbReference type="PRINTS" id="PR00046">
    <property type="entry name" value="SIGMA70FCT"/>
</dbReference>
<evidence type="ECO:0000313" key="7">
    <source>
        <dbReference type="EMBL" id="TVZ00920.1"/>
    </source>
</evidence>
<dbReference type="GO" id="GO:0016987">
    <property type="term" value="F:sigma factor activity"/>
    <property type="evidence" value="ECO:0007669"/>
    <property type="project" value="UniProtKB-KW"/>
</dbReference>
<evidence type="ECO:0000256" key="1">
    <source>
        <dbReference type="ARBA" id="ARBA00023015"/>
    </source>
</evidence>
<dbReference type="InterPro" id="IPR007627">
    <property type="entry name" value="RNA_pol_sigma70_r2"/>
</dbReference>
<accession>A0A6P2BPN9</accession>
<dbReference type="NCBIfam" id="TIGR02980">
    <property type="entry name" value="SigBFG"/>
    <property type="match status" value="1"/>
</dbReference>
<protein>
    <submittedName>
        <fullName evidence="7">SigB/SigF/SigG family RNA polymerase sigma factor</fullName>
    </submittedName>
</protein>
<keyword evidence="4" id="KW-0804">Transcription</keyword>
<feature type="region of interest" description="Disordered" evidence="5">
    <location>
        <begin position="1"/>
        <end position="30"/>
    </location>
</feature>
<dbReference type="InterPro" id="IPR014322">
    <property type="entry name" value="RNA_pol_sigma-B/F/G"/>
</dbReference>
<dbReference type="NCBIfam" id="TIGR02937">
    <property type="entry name" value="sigma70-ECF"/>
    <property type="match status" value="1"/>
</dbReference>
<dbReference type="OrthoDB" id="9804285at2"/>
<dbReference type="AlphaFoldDB" id="A0A6P2BPN9"/>
<dbReference type="InterPro" id="IPR013324">
    <property type="entry name" value="RNA_pol_sigma_r3/r4-like"/>
</dbReference>
<dbReference type="InterPro" id="IPR007630">
    <property type="entry name" value="RNA_pol_sigma70_r4"/>
</dbReference>
<dbReference type="Proteomes" id="UP000460272">
    <property type="component" value="Unassembled WGS sequence"/>
</dbReference>
<organism evidence="7 8">
    <name type="scientific">Trebonia kvetii</name>
    <dbReference type="NCBI Taxonomy" id="2480626"/>
    <lineage>
        <taxon>Bacteria</taxon>
        <taxon>Bacillati</taxon>
        <taxon>Actinomycetota</taxon>
        <taxon>Actinomycetes</taxon>
        <taxon>Streptosporangiales</taxon>
        <taxon>Treboniaceae</taxon>
        <taxon>Trebonia</taxon>
    </lineage>
</organism>
<dbReference type="SUPFAM" id="SSF88659">
    <property type="entry name" value="Sigma3 and sigma4 domains of RNA polymerase sigma factors"/>
    <property type="match status" value="2"/>
</dbReference>
<keyword evidence="2" id="KW-0731">Sigma factor</keyword>
<evidence type="ECO:0000256" key="5">
    <source>
        <dbReference type="SAM" id="MobiDB-lite"/>
    </source>
</evidence>
<dbReference type="InterPro" id="IPR014284">
    <property type="entry name" value="RNA_pol_sigma-70_dom"/>
</dbReference>
<dbReference type="GO" id="GO:0006352">
    <property type="term" value="P:DNA-templated transcription initiation"/>
    <property type="evidence" value="ECO:0007669"/>
    <property type="project" value="InterPro"/>
</dbReference>
<evidence type="ECO:0000256" key="4">
    <source>
        <dbReference type="ARBA" id="ARBA00023163"/>
    </source>
</evidence>
<evidence type="ECO:0000256" key="3">
    <source>
        <dbReference type="ARBA" id="ARBA00023125"/>
    </source>
</evidence>
<dbReference type="Gene3D" id="1.20.120.1810">
    <property type="match status" value="1"/>
</dbReference>
<dbReference type="GO" id="GO:0003677">
    <property type="term" value="F:DNA binding"/>
    <property type="evidence" value="ECO:0007669"/>
    <property type="project" value="UniProtKB-KW"/>
</dbReference>
<keyword evidence="3" id="KW-0238">DNA-binding</keyword>
<proteinExistence type="predicted"/>
<sequence length="300" mass="33434">MSSSLEPSLRAQSPPSGHSSPPETAMTTKATSTAPILGTQAELAQLADDELLIRFRALPRDSHERSVACEILVQRYERLVRSCVRQYRGSPEPVEDLMQVGYVGLLKAINNYDPSFGSGLSAYAAPCVSGEIKRHFRDKRWQVHVRRSAQELLLEMRKATEALTHTLGRTPTDEELAERLGCSPEDLLEAKQADMVFSAYSLDAPLSDRDDPAQLSDVLGDEDAEMEHAIDMEAVSTHWDELPEREQRILVMRFYGNLTQAEIGARLGISQMHVSRLLTRALGHLRSRLLDSPDDLVRSA</sequence>
<dbReference type="InterPro" id="IPR013325">
    <property type="entry name" value="RNA_pol_sigma_r2"/>
</dbReference>